<proteinExistence type="predicted"/>
<dbReference type="InterPro" id="IPR036890">
    <property type="entry name" value="HATPase_C_sf"/>
</dbReference>
<evidence type="ECO:0000256" key="1">
    <source>
        <dbReference type="ARBA" id="ARBA00000085"/>
    </source>
</evidence>
<feature type="domain" description="Histidine kinase" evidence="7">
    <location>
        <begin position="601"/>
        <end position="747"/>
    </location>
</feature>
<keyword evidence="3" id="KW-0597">Phosphoprotein</keyword>
<dbReference type="Pfam" id="PF02518">
    <property type="entry name" value="HATPase_c"/>
    <property type="match status" value="1"/>
</dbReference>
<dbReference type="InterPro" id="IPR050980">
    <property type="entry name" value="2C_sensor_his_kinase"/>
</dbReference>
<dbReference type="SUPFAM" id="SSF55874">
    <property type="entry name" value="ATPase domain of HSP90 chaperone/DNA topoisomerase II/histidine kinase"/>
    <property type="match status" value="1"/>
</dbReference>
<dbReference type="OrthoDB" id="116799at2"/>
<dbReference type="PANTHER" id="PTHR44936:SF9">
    <property type="entry name" value="SENSOR PROTEIN CREC"/>
    <property type="match status" value="1"/>
</dbReference>
<gene>
    <name evidence="8" type="ORF">SAMN06265355_111186</name>
</gene>
<dbReference type="EMBL" id="FZNP01000011">
    <property type="protein sequence ID" value="SNS13092.1"/>
    <property type="molecule type" value="Genomic_DNA"/>
</dbReference>
<dbReference type="Proteomes" id="UP000198420">
    <property type="component" value="Unassembled WGS sequence"/>
</dbReference>
<evidence type="ECO:0000256" key="2">
    <source>
        <dbReference type="ARBA" id="ARBA00012438"/>
    </source>
</evidence>
<keyword evidence="6" id="KW-0902">Two-component regulatory system</keyword>
<dbReference type="GO" id="GO:0000160">
    <property type="term" value="P:phosphorelay signal transduction system"/>
    <property type="evidence" value="ECO:0007669"/>
    <property type="project" value="UniProtKB-KW"/>
</dbReference>
<dbReference type="InterPro" id="IPR003594">
    <property type="entry name" value="HATPase_dom"/>
</dbReference>
<dbReference type="EC" id="2.7.13.3" evidence="2"/>
<dbReference type="RefSeq" id="WP_089314686.1">
    <property type="nucleotide sequence ID" value="NZ_FZNP01000011.1"/>
</dbReference>
<dbReference type="PANTHER" id="PTHR44936">
    <property type="entry name" value="SENSOR PROTEIN CREC"/>
    <property type="match status" value="1"/>
</dbReference>
<accession>A0A239BZM8</accession>
<dbReference type="Gene3D" id="3.30.565.10">
    <property type="entry name" value="Histidine kinase-like ATPase, C-terminal domain"/>
    <property type="match status" value="1"/>
</dbReference>
<dbReference type="AlphaFoldDB" id="A0A239BZM8"/>
<evidence type="ECO:0000256" key="5">
    <source>
        <dbReference type="ARBA" id="ARBA00022777"/>
    </source>
</evidence>
<dbReference type="PROSITE" id="PS50109">
    <property type="entry name" value="HIS_KIN"/>
    <property type="match status" value="1"/>
</dbReference>
<sequence length="749" mass="80054">MTERSDPLVRLLERWPLRFRLPDLMERLAGDADPPEHAELARAALMGLARGLGERGAFEAIVKAGRFHVAEAVMLDASDTLKSQALASPAKLVESARAGRRQQLLQRLDELAGSAERAGLDLTYDRQALVALADRSWPDAERRLAELAQDLGERVEAKRSDLRKRIDAFGTADGDWAAACSALVENGQWQSVEQLLAHPEDRLSGPATVPRLPHWAGKESAETLLRWHLTAAGDALPAFQSWASQPGSPENELFLAYDRLREGGNESAAAFADALERFLGLEPGARTVHPVEGGYLTTLNGLFGEPGTEIFRPTGTVDLFVGEPERRTLPELQKLGPHVAVGPALGPEARAGRADCALITLDDLIGLGRLRSKRSAVLLRTVGEWWPLAAFTGGSPAELAERLGAPGERWARLSWIVDLTGLGDLALTAALAFETALEPALVHLYLEFLAESRMRTPSMDNVLRPQLAAAVASALLEPLAGSAAGEAAFWALLAAAPPGDPVNEEDLVLEMALACDDSELERFFPAGLAELSTVPLVERTGTSLQFRECGALILLAEQSDDLLTAALDRLSEAGEAAPDPMGTWREETNAALAADPHGVTDIGELVKRLAAEAASLNSKVMIEVEVGSGILVAASDLPLRATLRELLRNAFDALGEGGGTVRFAARTVRKDVIISVQDTGPGVDYPGSEHLIFRRGEGNRPAADGEGLYLARRLAGEFGGELLLASATDGHPVYVGAHFDLILPLADAE</sequence>
<organism evidence="8 9">
    <name type="scientific">Actinomadura mexicana</name>
    <dbReference type="NCBI Taxonomy" id="134959"/>
    <lineage>
        <taxon>Bacteria</taxon>
        <taxon>Bacillati</taxon>
        <taxon>Actinomycetota</taxon>
        <taxon>Actinomycetes</taxon>
        <taxon>Streptosporangiales</taxon>
        <taxon>Thermomonosporaceae</taxon>
        <taxon>Actinomadura</taxon>
    </lineage>
</organism>
<evidence type="ECO:0000256" key="4">
    <source>
        <dbReference type="ARBA" id="ARBA00022679"/>
    </source>
</evidence>
<name>A0A239BZM8_9ACTN</name>
<dbReference type="GO" id="GO:0004673">
    <property type="term" value="F:protein histidine kinase activity"/>
    <property type="evidence" value="ECO:0007669"/>
    <property type="project" value="UniProtKB-EC"/>
</dbReference>
<evidence type="ECO:0000313" key="9">
    <source>
        <dbReference type="Proteomes" id="UP000198420"/>
    </source>
</evidence>
<protein>
    <recommendedName>
        <fullName evidence="2">histidine kinase</fullName>
        <ecNumber evidence="2">2.7.13.3</ecNumber>
    </recommendedName>
</protein>
<keyword evidence="4" id="KW-0808">Transferase</keyword>
<evidence type="ECO:0000256" key="3">
    <source>
        <dbReference type="ARBA" id="ARBA00022553"/>
    </source>
</evidence>
<keyword evidence="9" id="KW-1185">Reference proteome</keyword>
<evidence type="ECO:0000259" key="7">
    <source>
        <dbReference type="PROSITE" id="PS50109"/>
    </source>
</evidence>
<dbReference type="InterPro" id="IPR005467">
    <property type="entry name" value="His_kinase_dom"/>
</dbReference>
<reference evidence="9" key="1">
    <citation type="submission" date="2017-06" db="EMBL/GenBank/DDBJ databases">
        <authorList>
            <person name="Varghese N."/>
            <person name="Submissions S."/>
        </authorList>
    </citation>
    <scope>NUCLEOTIDE SEQUENCE [LARGE SCALE GENOMIC DNA]</scope>
    <source>
        <strain evidence="9">DSM 44485</strain>
    </source>
</reference>
<keyword evidence="5" id="KW-0418">Kinase</keyword>
<dbReference type="SMART" id="SM00387">
    <property type="entry name" value="HATPase_c"/>
    <property type="match status" value="1"/>
</dbReference>
<evidence type="ECO:0000256" key="6">
    <source>
        <dbReference type="ARBA" id="ARBA00023012"/>
    </source>
</evidence>
<comment type="catalytic activity">
    <reaction evidence="1">
        <text>ATP + protein L-histidine = ADP + protein N-phospho-L-histidine.</text>
        <dbReference type="EC" id="2.7.13.3"/>
    </reaction>
</comment>
<evidence type="ECO:0000313" key="8">
    <source>
        <dbReference type="EMBL" id="SNS13092.1"/>
    </source>
</evidence>